<name>A0ABU4F5D8_9ACTN</name>
<reference evidence="3 4" key="1">
    <citation type="submission" date="2023-10" db="EMBL/GenBank/DDBJ databases">
        <title>Characterization of rhizosphere-enriched actinobacteria from wheat plants lab-grown on chernevaya soil.</title>
        <authorList>
            <person name="Tikhonova E.N."/>
            <person name="Konopkin A."/>
            <person name="Kravchenko I.K."/>
        </authorList>
    </citation>
    <scope>NUCLEOTIDE SEQUENCE [LARGE SCALE GENOMIC DNA]</scope>
    <source>
        <strain evidence="3 4">RR29</strain>
    </source>
</reference>
<dbReference type="PANTHER" id="PTHR35526:SF3">
    <property type="entry name" value="ANTI-SIGMA-F FACTOR RSBW"/>
    <property type="match status" value="1"/>
</dbReference>
<evidence type="ECO:0000256" key="1">
    <source>
        <dbReference type="ARBA" id="ARBA00022527"/>
    </source>
</evidence>
<dbReference type="Pfam" id="PF13581">
    <property type="entry name" value="HATPase_c_2"/>
    <property type="match status" value="1"/>
</dbReference>
<dbReference type="InterPro" id="IPR050267">
    <property type="entry name" value="Anti-sigma-factor_SerPK"/>
</dbReference>
<dbReference type="Gene3D" id="3.30.565.10">
    <property type="entry name" value="Histidine kinase-like ATPase, C-terminal domain"/>
    <property type="match status" value="1"/>
</dbReference>
<evidence type="ECO:0000313" key="3">
    <source>
        <dbReference type="EMBL" id="MDV7215791.1"/>
    </source>
</evidence>
<accession>A0ABU4F5D8</accession>
<keyword evidence="1" id="KW-0418">Kinase</keyword>
<protein>
    <submittedName>
        <fullName evidence="3">ATP-binding protein</fullName>
    </submittedName>
</protein>
<gene>
    <name evidence="3" type="ORF">R5A26_07490</name>
</gene>
<organism evidence="3 4">
    <name type="scientific">Streptomyces prunicolor</name>
    <dbReference type="NCBI Taxonomy" id="67348"/>
    <lineage>
        <taxon>Bacteria</taxon>
        <taxon>Bacillati</taxon>
        <taxon>Actinomycetota</taxon>
        <taxon>Actinomycetes</taxon>
        <taxon>Kitasatosporales</taxon>
        <taxon>Streptomycetaceae</taxon>
        <taxon>Streptomyces</taxon>
    </lineage>
</organism>
<dbReference type="EMBL" id="JAWMAJ010000017">
    <property type="protein sequence ID" value="MDV7215791.1"/>
    <property type="molecule type" value="Genomic_DNA"/>
</dbReference>
<sequence length="165" mass="18493">MTDSCPPGLPNPHDRRRYDHYDAVTYTPYPINIPRARRHIAHLTTTWGHPHSAGDAALLASELCTNALLHGCLRDRLFRVETSLTGNALRVAVTDPRGERLPYPQTSTPDDQFGRGLLIVRTLAARWAVEKLTVGKTVWAELDIPKKPTELAPRRIEGFRNPGRS</sequence>
<comment type="caution">
    <text evidence="3">The sequence shown here is derived from an EMBL/GenBank/DDBJ whole genome shotgun (WGS) entry which is preliminary data.</text>
</comment>
<dbReference type="PANTHER" id="PTHR35526">
    <property type="entry name" value="ANTI-SIGMA-F FACTOR RSBW-RELATED"/>
    <property type="match status" value="1"/>
</dbReference>
<dbReference type="Proteomes" id="UP001187346">
    <property type="component" value="Unassembled WGS sequence"/>
</dbReference>
<keyword evidence="3" id="KW-0547">Nucleotide-binding</keyword>
<dbReference type="CDD" id="cd16936">
    <property type="entry name" value="HATPase_RsbW-like"/>
    <property type="match status" value="1"/>
</dbReference>
<proteinExistence type="predicted"/>
<keyword evidence="1" id="KW-0808">Transferase</keyword>
<dbReference type="SUPFAM" id="SSF55874">
    <property type="entry name" value="ATPase domain of HSP90 chaperone/DNA topoisomerase II/histidine kinase"/>
    <property type="match status" value="1"/>
</dbReference>
<dbReference type="GO" id="GO:0005524">
    <property type="term" value="F:ATP binding"/>
    <property type="evidence" value="ECO:0007669"/>
    <property type="project" value="UniProtKB-KW"/>
</dbReference>
<dbReference type="RefSeq" id="WP_317770548.1">
    <property type="nucleotide sequence ID" value="NZ_JAWMAJ010000017.1"/>
</dbReference>
<keyword evidence="1" id="KW-0723">Serine/threonine-protein kinase</keyword>
<feature type="domain" description="Histidine kinase/HSP90-like ATPase" evidence="2">
    <location>
        <begin position="32"/>
        <end position="140"/>
    </location>
</feature>
<keyword evidence="3" id="KW-0067">ATP-binding</keyword>
<evidence type="ECO:0000313" key="4">
    <source>
        <dbReference type="Proteomes" id="UP001187346"/>
    </source>
</evidence>
<dbReference type="InterPro" id="IPR036890">
    <property type="entry name" value="HATPase_C_sf"/>
</dbReference>
<evidence type="ECO:0000259" key="2">
    <source>
        <dbReference type="Pfam" id="PF13581"/>
    </source>
</evidence>
<dbReference type="InterPro" id="IPR003594">
    <property type="entry name" value="HATPase_dom"/>
</dbReference>
<keyword evidence="4" id="KW-1185">Reference proteome</keyword>